<keyword evidence="2" id="KW-1185">Reference proteome</keyword>
<dbReference type="RefSeq" id="WP_145284389.1">
    <property type="nucleotide sequence ID" value="NZ_VMSJ01000001.1"/>
</dbReference>
<dbReference type="EMBL" id="VMSJ01000001">
    <property type="protein sequence ID" value="TVT28847.1"/>
    <property type="molecule type" value="Genomic_DNA"/>
</dbReference>
<dbReference type="AlphaFoldDB" id="A0A558AX66"/>
<accession>A0A558AX66</accession>
<evidence type="ECO:0000313" key="2">
    <source>
        <dbReference type="Proteomes" id="UP000315103"/>
    </source>
</evidence>
<comment type="caution">
    <text evidence="1">The sequence shown here is derived from an EMBL/GenBank/DDBJ whole genome shotgun (WGS) entry which is preliminary data.</text>
</comment>
<proteinExistence type="predicted"/>
<protein>
    <submittedName>
        <fullName evidence="1">Uncharacterized protein</fullName>
    </submittedName>
</protein>
<sequence length="126" mass="14366">MAGVDWKKAYHDLESHIEHIMKETSTLVHNAVPELRINEVARNDQNGLLEIIIDATGARMKYALYLIDRTGKHETIKRPYQQSNTFLLDVPGGKYTLQAFVQEDGAADQTASVKINFRHDRVDDDE</sequence>
<gene>
    <name evidence="1" type="ORF">FO441_00785</name>
</gene>
<organism evidence="1 2">
    <name type="scientific">Salinicoccus cyprini</name>
    <dbReference type="NCBI Taxonomy" id="2493691"/>
    <lineage>
        <taxon>Bacteria</taxon>
        <taxon>Bacillati</taxon>
        <taxon>Bacillota</taxon>
        <taxon>Bacilli</taxon>
        <taxon>Bacillales</taxon>
        <taxon>Staphylococcaceae</taxon>
        <taxon>Salinicoccus</taxon>
    </lineage>
</organism>
<reference evidence="1 2" key="1">
    <citation type="submission" date="2019-07" db="EMBL/GenBank/DDBJ databases">
        <title>Salinicoccus cyprini sp. nov., isolated from gastro-intestinal tract of mirror carp, Cyprinus carpio var. specularis, collected from Gobind Sagar Reservoir, Himachal Pradesh, India.</title>
        <authorList>
            <person name="Talwar C."/>
            <person name="Singh A.K."/>
            <person name="Lal R."/>
            <person name="Negi R.K."/>
        </authorList>
    </citation>
    <scope>NUCLEOTIDE SEQUENCE [LARGE SCALE GENOMIC DNA]</scope>
    <source>
        <strain evidence="1 2">CT19</strain>
    </source>
</reference>
<dbReference type="Proteomes" id="UP000315103">
    <property type="component" value="Unassembled WGS sequence"/>
</dbReference>
<dbReference type="OrthoDB" id="2389426at2"/>
<name>A0A558AX66_9STAP</name>
<evidence type="ECO:0000313" key="1">
    <source>
        <dbReference type="EMBL" id="TVT28847.1"/>
    </source>
</evidence>